<dbReference type="InterPro" id="IPR002126">
    <property type="entry name" value="Cadherin-like_dom"/>
</dbReference>
<dbReference type="InterPro" id="IPR024881">
    <property type="entry name" value="Tip"/>
</dbReference>
<keyword evidence="1" id="KW-0732">Signal</keyword>
<gene>
    <name evidence="3" type="ORF">RM552_08960</name>
</gene>
<dbReference type="RefSeq" id="WP_311368487.1">
    <property type="nucleotide sequence ID" value="NZ_JAVRHX010000002.1"/>
</dbReference>
<dbReference type="Gene3D" id="2.60.40.60">
    <property type="entry name" value="Cadherins"/>
    <property type="match status" value="1"/>
</dbReference>
<dbReference type="Proteomes" id="UP001253545">
    <property type="component" value="Unassembled WGS sequence"/>
</dbReference>
<feature type="signal peptide" evidence="1">
    <location>
        <begin position="1"/>
        <end position="25"/>
    </location>
</feature>
<evidence type="ECO:0000256" key="1">
    <source>
        <dbReference type="SAM" id="SignalP"/>
    </source>
</evidence>
<evidence type="ECO:0000313" key="4">
    <source>
        <dbReference type="Proteomes" id="UP001253545"/>
    </source>
</evidence>
<dbReference type="PANTHER" id="PTHR13412:SF0">
    <property type="entry name" value="T-CELL IMMUNOMODULATORY PROTEIN"/>
    <property type="match status" value="1"/>
</dbReference>
<dbReference type="PANTHER" id="PTHR13412">
    <property type="entry name" value="T-CELL IMMUNOMODULATORY PROTEIN HOMOLOG"/>
    <property type="match status" value="1"/>
</dbReference>
<feature type="domain" description="Cadherin" evidence="2">
    <location>
        <begin position="46"/>
        <end position="149"/>
    </location>
</feature>
<feature type="chain" id="PRO_5047533614" description="Cadherin domain-containing protein" evidence="1">
    <location>
        <begin position="26"/>
        <end position="803"/>
    </location>
</feature>
<reference evidence="3 4" key="1">
    <citation type="submission" date="2023-09" db="EMBL/GenBank/DDBJ databases">
        <authorList>
            <person name="Rey-Velasco X."/>
        </authorList>
    </citation>
    <scope>NUCLEOTIDE SEQUENCE [LARGE SCALE GENOMIC DNA]</scope>
    <source>
        <strain evidence="3 4">P117</strain>
    </source>
</reference>
<evidence type="ECO:0000313" key="3">
    <source>
        <dbReference type="EMBL" id="MDT0594968.1"/>
    </source>
</evidence>
<name>A0ABU2ZSG0_9ALTE</name>
<dbReference type="SUPFAM" id="SSF69318">
    <property type="entry name" value="Integrin alpha N-terminal domain"/>
    <property type="match status" value="2"/>
</dbReference>
<keyword evidence="4" id="KW-1185">Reference proteome</keyword>
<dbReference type="Gene3D" id="2.130.10.130">
    <property type="entry name" value="Integrin alpha, N-terminal"/>
    <property type="match status" value="2"/>
</dbReference>
<organism evidence="3 4">
    <name type="scientific">Glaciecola petra</name>
    <dbReference type="NCBI Taxonomy" id="3075602"/>
    <lineage>
        <taxon>Bacteria</taxon>
        <taxon>Pseudomonadati</taxon>
        <taxon>Pseudomonadota</taxon>
        <taxon>Gammaproteobacteria</taxon>
        <taxon>Alteromonadales</taxon>
        <taxon>Alteromonadaceae</taxon>
        <taxon>Glaciecola</taxon>
    </lineage>
</organism>
<dbReference type="PROSITE" id="PS50268">
    <property type="entry name" value="CADHERIN_2"/>
    <property type="match status" value="2"/>
</dbReference>
<dbReference type="InterPro" id="IPR028994">
    <property type="entry name" value="Integrin_alpha_N"/>
</dbReference>
<proteinExistence type="predicted"/>
<evidence type="ECO:0000259" key="2">
    <source>
        <dbReference type="PROSITE" id="PS50268"/>
    </source>
</evidence>
<sequence length="803" mass="83354">MQIMPTRLFTLFLCCAFLINCGGGGGGGGVTPVPVPTPPPNQAPSFNSPTEFTFAENELVQFVVSVSDPDGDTVTISDAGTGDGGFFQLNTSTGQVTAQTQNGAFNFEDPLDSDRDNVYVQTFNLNDGTTTVTATVTVTITNVVEAPSYLGATDFEAGEGVIGFAISATDNDSSVLEFALSGADAGAFTIADGGLNFNDSPDFESPADADMNNVYEVVLSITNSEATIEVNLTATITNVDEPPVCQSAESFTIAENASGEIYRFTATDPEGDAFTFENFVVTAENLLFDSISLDSGTGAVTLSNPIDFEALTNPVGQLSVSVGEVMCSAEFTVLDLIGTATSGLKLLGGAVNIEPIGDVDGDGINDLWMTTQVGDDLEGLVVFGDYLADAMPAAVLDTSTAMQTEVLPVQISASMPAGGSSKTLTARAVGDIDGDNIGELLVAYSLCEGCTSQREMAYLIWGSTIQNNTSSGLILDELNANQILPLSFQSEISSVLSFASGDFDGDGLADIAFGLPTPVEESFVVFGDFLASAKESGTIDLVAASQTQVLDLNIDYLSFPFAGEQMASVEDINSDGLPELVLTRSQWVQVVHSSTIAAGRTAGNLNIGTSFDIEINATSGIEVLSQQAFDLEGDGIPEIAWSMPIGGLANVAIGSTYANTPNSKFVDDTANNLTSSAISSINDLSGGGFSELVLTLRTSVSPDINEIRVITGETLTEVDLGFSFDLSASAPGQTLSISGLTAQDSLAATVASLEDLDGDGLNELIVSDAVRGETYLIRGADIAEALSAGETSLDMNALFNSEL</sequence>
<feature type="domain" description="Cadherin" evidence="2">
    <location>
        <begin position="158"/>
        <end position="245"/>
    </location>
</feature>
<comment type="caution">
    <text evidence="3">The sequence shown here is derived from an EMBL/GenBank/DDBJ whole genome shotgun (WGS) entry which is preliminary data.</text>
</comment>
<protein>
    <recommendedName>
        <fullName evidence="2">Cadherin domain-containing protein</fullName>
    </recommendedName>
</protein>
<dbReference type="EMBL" id="JAVRHX010000002">
    <property type="protein sequence ID" value="MDT0594968.1"/>
    <property type="molecule type" value="Genomic_DNA"/>
</dbReference>
<accession>A0ABU2ZSG0</accession>